<accession>B3SDV0</accession>
<protein>
    <submittedName>
        <fullName evidence="1">Uncharacterized protein</fullName>
    </submittedName>
</protein>
<dbReference type="Proteomes" id="UP000009022">
    <property type="component" value="Unassembled WGS sequence"/>
</dbReference>
<keyword evidence="2" id="KW-1185">Reference proteome</keyword>
<sequence length="134" mass="15064">MDCVTRYPEVVAISKAELYYAWNKRGKDRLQITGKYDLRTLPETLVSTTTATDVLPTHYRRLQDINSAAIIGCPKALEPSIHPAYRIKATSVVLWGISLTGKEINSPREEVLDNVALTRAYNNNITSYDYDASI</sequence>
<gene>
    <name evidence="1" type="ORF">TRIADDRAFT_62457</name>
</gene>
<dbReference type="GeneID" id="6759633"/>
<dbReference type="InParanoid" id="B3SDV0"/>
<dbReference type="RefSeq" id="XP_002118421.1">
    <property type="nucleotide sequence ID" value="XM_002118385.1"/>
</dbReference>
<proteinExistence type="predicted"/>
<evidence type="ECO:0000313" key="1">
    <source>
        <dbReference type="EMBL" id="EDV19098.1"/>
    </source>
</evidence>
<dbReference type="AlphaFoldDB" id="B3SDV0"/>
<dbReference type="HOGENOM" id="CLU_1898886_0_0_1"/>
<organism evidence="1 2">
    <name type="scientific">Trichoplax adhaerens</name>
    <name type="common">Trichoplax reptans</name>
    <dbReference type="NCBI Taxonomy" id="10228"/>
    <lineage>
        <taxon>Eukaryota</taxon>
        <taxon>Metazoa</taxon>
        <taxon>Placozoa</taxon>
        <taxon>Uniplacotomia</taxon>
        <taxon>Trichoplacea</taxon>
        <taxon>Trichoplacidae</taxon>
        <taxon>Trichoplax</taxon>
    </lineage>
</organism>
<dbReference type="KEGG" id="tad:TRIADDRAFT_62457"/>
<reference evidence="1 2" key="1">
    <citation type="journal article" date="2008" name="Nature">
        <title>The Trichoplax genome and the nature of placozoans.</title>
        <authorList>
            <person name="Srivastava M."/>
            <person name="Begovic E."/>
            <person name="Chapman J."/>
            <person name="Putnam N.H."/>
            <person name="Hellsten U."/>
            <person name="Kawashima T."/>
            <person name="Kuo A."/>
            <person name="Mitros T."/>
            <person name="Salamov A."/>
            <person name="Carpenter M.L."/>
            <person name="Signorovitch A.Y."/>
            <person name="Moreno M.A."/>
            <person name="Kamm K."/>
            <person name="Grimwood J."/>
            <person name="Schmutz J."/>
            <person name="Shapiro H."/>
            <person name="Grigoriev I.V."/>
            <person name="Buss L.W."/>
            <person name="Schierwater B."/>
            <person name="Dellaporta S.L."/>
            <person name="Rokhsar D.S."/>
        </authorList>
    </citation>
    <scope>NUCLEOTIDE SEQUENCE [LARGE SCALE GENOMIC DNA]</scope>
    <source>
        <strain evidence="1 2">Grell-BS-1999</strain>
    </source>
</reference>
<dbReference type="EMBL" id="DS985292">
    <property type="protein sequence ID" value="EDV19098.1"/>
    <property type="molecule type" value="Genomic_DNA"/>
</dbReference>
<dbReference type="CTD" id="6759633"/>
<evidence type="ECO:0000313" key="2">
    <source>
        <dbReference type="Proteomes" id="UP000009022"/>
    </source>
</evidence>
<name>B3SDV0_TRIAD</name>